<evidence type="ECO:0000313" key="5">
    <source>
        <dbReference type="Proteomes" id="UP000824469"/>
    </source>
</evidence>
<keyword evidence="1" id="KW-1133">Transmembrane helix</keyword>
<evidence type="ECO:0000256" key="2">
    <source>
        <dbReference type="SAM" id="SignalP"/>
    </source>
</evidence>
<dbReference type="Gene3D" id="1.20.1280.50">
    <property type="match status" value="1"/>
</dbReference>
<dbReference type="PANTHER" id="PTHR31672">
    <property type="entry name" value="BNACNNG10540D PROTEIN"/>
    <property type="match status" value="1"/>
</dbReference>
<dbReference type="SUPFAM" id="SSF50965">
    <property type="entry name" value="Galactose oxidase, central domain"/>
    <property type="match status" value="1"/>
</dbReference>
<dbReference type="InterPro" id="IPR036047">
    <property type="entry name" value="F-box-like_dom_sf"/>
</dbReference>
<comment type="caution">
    <text evidence="4">The sequence shown here is derived from an EMBL/GenBank/DDBJ whole genome shotgun (WGS) entry which is preliminary data.</text>
</comment>
<keyword evidence="2" id="KW-0732">Signal</keyword>
<feature type="domain" description="F-box" evidence="3">
    <location>
        <begin position="235"/>
        <end position="275"/>
    </location>
</feature>
<dbReference type="SUPFAM" id="SSF81383">
    <property type="entry name" value="F-box domain"/>
    <property type="match status" value="1"/>
</dbReference>
<feature type="chain" id="PRO_5041291967" description="F-box domain-containing protein" evidence="2">
    <location>
        <begin position="30"/>
        <end position="630"/>
    </location>
</feature>
<evidence type="ECO:0000259" key="3">
    <source>
        <dbReference type="SMART" id="SM00256"/>
    </source>
</evidence>
<keyword evidence="1" id="KW-0812">Transmembrane</keyword>
<dbReference type="EMBL" id="JAHRHJ020000011">
    <property type="protein sequence ID" value="KAH9295124.1"/>
    <property type="molecule type" value="Genomic_DNA"/>
</dbReference>
<feature type="transmembrane region" description="Helical" evidence="1">
    <location>
        <begin position="89"/>
        <end position="111"/>
    </location>
</feature>
<reference evidence="4 5" key="1">
    <citation type="journal article" date="2021" name="Nat. Plants">
        <title>The Taxus genome provides insights into paclitaxel biosynthesis.</title>
        <authorList>
            <person name="Xiong X."/>
            <person name="Gou J."/>
            <person name="Liao Q."/>
            <person name="Li Y."/>
            <person name="Zhou Q."/>
            <person name="Bi G."/>
            <person name="Li C."/>
            <person name="Du R."/>
            <person name="Wang X."/>
            <person name="Sun T."/>
            <person name="Guo L."/>
            <person name="Liang H."/>
            <person name="Lu P."/>
            <person name="Wu Y."/>
            <person name="Zhang Z."/>
            <person name="Ro D.K."/>
            <person name="Shang Y."/>
            <person name="Huang S."/>
            <person name="Yan J."/>
        </authorList>
    </citation>
    <scope>NUCLEOTIDE SEQUENCE [LARGE SCALE GENOMIC DNA]</scope>
    <source>
        <strain evidence="4">Ta-2019</strain>
    </source>
</reference>
<evidence type="ECO:0000313" key="4">
    <source>
        <dbReference type="EMBL" id="KAH9295124.1"/>
    </source>
</evidence>
<dbReference type="OMA" id="WFMLRGS"/>
<dbReference type="AlphaFoldDB" id="A0AA38CDU7"/>
<accession>A0AA38CDU7</accession>
<evidence type="ECO:0000256" key="1">
    <source>
        <dbReference type="SAM" id="Phobius"/>
    </source>
</evidence>
<proteinExistence type="predicted"/>
<dbReference type="SMART" id="SM00256">
    <property type="entry name" value="FBOX"/>
    <property type="match status" value="1"/>
</dbReference>
<dbReference type="InterPro" id="IPR011043">
    <property type="entry name" value="Gal_Oxase/kelch_b-propeller"/>
</dbReference>
<protein>
    <recommendedName>
        <fullName evidence="3">F-box domain-containing protein</fullName>
    </recommendedName>
</protein>
<gene>
    <name evidence="4" type="ORF">KI387_038712</name>
</gene>
<dbReference type="InterPro" id="IPR050796">
    <property type="entry name" value="SCF_F-box_component"/>
</dbReference>
<dbReference type="InterPro" id="IPR001810">
    <property type="entry name" value="F-box_dom"/>
</dbReference>
<name>A0AA38CDU7_TAXCH</name>
<sequence length="630" mass="71680">MGGIGFLLPMARVYMVVLVLLALHSHCSAVEVDIKSTVKDPHNYEFDNISEGFICNLPEVGVESNYQLAGMIDRLKDVYNVTFPAIWRFLVRLLHFLVEISPVFFIFWQFVDRIRYRNRNGMFPSAEEVEMQRIEKIFRLADDRQSFQFILNPRRSSSSSSSLDNARKFNRGWRLVIGNHCSGLLFSSLLTALHKHYGIVSHYHNQPWPAKKVLNDKEKVLTEEEKSKISPTVYLDCLSIEQILARLPLPSLMTAKSVCKTWNTTICSSPSFWSLYNSLNSNYLVVQHTTQRSHGIVLFSPSLNCWYRIPLPLQWRKRNFSHFPQPSIVQLCAAGGGLFLFVDWDSGEIYNPVVLNPLTKQYRLLPDFPLQQGWHGEMAVELIADPSSNHFKVIVIASSHTEPSNVCPLLYNSSTNTWRAGDATGARPWRSTEHPWWRTTAHPWRSTAYEGVVYCTSTYGVHVGCYNIASTEFKFLEIEEGLPCQVDCLDSDENPHANLPSLVVCSGRLFLVGRLQSPQSILGRLPVIKHNLVGLWELDLREKPNSWSLISVSPQDLLEATVKSSDGTDFLVASDGRDGIWFMLRGSMNLLRFDISSMEWRLLPGCLGEDIMDTSARRAFSTPFRISPHS</sequence>
<dbReference type="Pfam" id="PF00646">
    <property type="entry name" value="F-box"/>
    <property type="match status" value="1"/>
</dbReference>
<dbReference type="PANTHER" id="PTHR31672:SF2">
    <property type="entry name" value="F-BOX DOMAIN-CONTAINING PROTEIN"/>
    <property type="match status" value="1"/>
</dbReference>
<dbReference type="Proteomes" id="UP000824469">
    <property type="component" value="Unassembled WGS sequence"/>
</dbReference>
<keyword evidence="1" id="KW-0472">Membrane</keyword>
<organism evidence="4 5">
    <name type="scientific">Taxus chinensis</name>
    <name type="common">Chinese yew</name>
    <name type="synonym">Taxus wallichiana var. chinensis</name>
    <dbReference type="NCBI Taxonomy" id="29808"/>
    <lineage>
        <taxon>Eukaryota</taxon>
        <taxon>Viridiplantae</taxon>
        <taxon>Streptophyta</taxon>
        <taxon>Embryophyta</taxon>
        <taxon>Tracheophyta</taxon>
        <taxon>Spermatophyta</taxon>
        <taxon>Pinopsida</taxon>
        <taxon>Pinidae</taxon>
        <taxon>Conifers II</taxon>
        <taxon>Cupressales</taxon>
        <taxon>Taxaceae</taxon>
        <taxon>Taxus</taxon>
    </lineage>
</organism>
<feature type="signal peptide" evidence="2">
    <location>
        <begin position="1"/>
        <end position="29"/>
    </location>
</feature>
<keyword evidence="5" id="KW-1185">Reference proteome</keyword>